<dbReference type="EMBL" id="MWWQ01000006">
    <property type="protein sequence ID" value="OZG52008.1"/>
    <property type="molecule type" value="Genomic_DNA"/>
</dbReference>
<feature type="transmembrane region" description="Helical" evidence="6">
    <location>
        <begin position="113"/>
        <end position="136"/>
    </location>
</feature>
<accession>A0A261EYU6</accession>
<evidence type="ECO:0000256" key="5">
    <source>
        <dbReference type="ARBA" id="ARBA00023136"/>
    </source>
</evidence>
<dbReference type="GO" id="GO:0005886">
    <property type="term" value="C:plasma membrane"/>
    <property type="evidence" value="ECO:0007669"/>
    <property type="project" value="UniProtKB-SubCell"/>
</dbReference>
<keyword evidence="2" id="KW-1003">Cell membrane</keyword>
<keyword evidence="9" id="KW-1185">Reference proteome</keyword>
<comment type="subcellular location">
    <subcellularLocation>
        <location evidence="1">Cell membrane</location>
        <topology evidence="1">Multi-pass membrane protein</topology>
    </subcellularLocation>
</comment>
<dbReference type="Proteomes" id="UP000216454">
    <property type="component" value="Unassembled WGS sequence"/>
</dbReference>
<feature type="transmembrane region" description="Helical" evidence="6">
    <location>
        <begin position="472"/>
        <end position="493"/>
    </location>
</feature>
<protein>
    <submittedName>
        <fullName evidence="8">ComEC/Rec2-related protein</fullName>
    </submittedName>
</protein>
<evidence type="ECO:0000313" key="9">
    <source>
        <dbReference type="Proteomes" id="UP000216454"/>
    </source>
</evidence>
<gene>
    <name evidence="8" type="ORF">PSSU_0791</name>
</gene>
<comment type="caution">
    <text evidence="8">The sequence shown here is derived from an EMBL/GenBank/DDBJ whole genome shotgun (WGS) entry which is preliminary data.</text>
</comment>
<feature type="transmembrane region" description="Helical" evidence="6">
    <location>
        <begin position="41"/>
        <end position="61"/>
    </location>
</feature>
<dbReference type="InterPro" id="IPR004477">
    <property type="entry name" value="ComEC_N"/>
</dbReference>
<feature type="transmembrane region" description="Helical" evidence="6">
    <location>
        <begin position="392"/>
        <end position="411"/>
    </location>
</feature>
<dbReference type="PANTHER" id="PTHR30619">
    <property type="entry name" value="DNA INTERNALIZATION/COMPETENCE PROTEIN COMEC/REC2"/>
    <property type="match status" value="1"/>
</dbReference>
<keyword evidence="4 6" id="KW-1133">Transmembrane helix</keyword>
<organism evidence="8 9">
    <name type="scientific">Pseudoscardovia suis</name>
    <dbReference type="NCBI Taxonomy" id="987063"/>
    <lineage>
        <taxon>Bacteria</taxon>
        <taxon>Bacillati</taxon>
        <taxon>Actinomycetota</taxon>
        <taxon>Actinomycetes</taxon>
        <taxon>Bifidobacteriales</taxon>
        <taxon>Bifidobacteriaceae</taxon>
        <taxon>Pseudoscardovia</taxon>
    </lineage>
</organism>
<evidence type="ECO:0000256" key="6">
    <source>
        <dbReference type="SAM" id="Phobius"/>
    </source>
</evidence>
<evidence type="ECO:0000259" key="7">
    <source>
        <dbReference type="Pfam" id="PF03772"/>
    </source>
</evidence>
<proteinExistence type="predicted"/>
<feature type="transmembrane region" description="Helical" evidence="6">
    <location>
        <begin position="317"/>
        <end position="336"/>
    </location>
</feature>
<keyword evidence="3 6" id="KW-0812">Transmembrane</keyword>
<evidence type="ECO:0000256" key="2">
    <source>
        <dbReference type="ARBA" id="ARBA00022475"/>
    </source>
</evidence>
<name>A0A261EYU6_9BIFI</name>
<feature type="transmembrane region" description="Helical" evidence="6">
    <location>
        <begin position="348"/>
        <end position="365"/>
    </location>
</feature>
<sequence>MVVPAMVAWSASAVCQSCMESVGGTSGVAFGDALGSVVKGALTGGACCVAAVVCLCVAAMANGYGLRSVSHGSVSHGVQTDGIQTYGAQTHGIQTHARAWAGESRAVRRAMRCLVAVCGVAMLCALVSATAVRMVASHDAVARVAAEGAPAGVDGVRLVVRVTAPAQASVRRGFTCSVMATALGVTSSEVSEGSMAHVTLWADSRGCLAQSGARYVAVGKVTPPQWGNDAAWMEVAQDDDAWAMIRAPDALGRMIARMQDAFLRVAGRLSDQGRVLVPGLTLGVMGQRSAVNALAGQNAVDAVYAAGLTDRFCNAGIMHLMAVSGGHFALVAAMVSAVSRRWLASRRVTAFVTVVAYAGLAAVLYPSDSVTRAAAMGCMGAACLALGRRTQAWSALSWTVLIAVVACPGLAVSYGFALSVTAVAGIVAFTPMLTRAARCVMPRALAQACAVTIAAQTLSLPVQVMMGTGVPLWSVAANAIVAPCVSAATICGLASFAVSWCAPSVGFALAWLASGGTALMERSAAWMGGASGVLAWPDGVAGGFLAAACEVITVALTLIARRMVRMRRIHRTGSEEGTPVGPIMMMRHAMRQWWRDTRREVLDARWDEPWEGRHGGV</sequence>
<feature type="transmembrane region" description="Helical" evidence="6">
    <location>
        <begin position="500"/>
        <end position="520"/>
    </location>
</feature>
<evidence type="ECO:0000313" key="8">
    <source>
        <dbReference type="EMBL" id="OZG52008.1"/>
    </source>
</evidence>
<evidence type="ECO:0000256" key="4">
    <source>
        <dbReference type="ARBA" id="ARBA00022989"/>
    </source>
</evidence>
<evidence type="ECO:0000256" key="1">
    <source>
        <dbReference type="ARBA" id="ARBA00004651"/>
    </source>
</evidence>
<dbReference type="AlphaFoldDB" id="A0A261EYU6"/>
<feature type="transmembrane region" description="Helical" evidence="6">
    <location>
        <begin position="444"/>
        <end position="466"/>
    </location>
</feature>
<keyword evidence="5 6" id="KW-0472">Membrane</keyword>
<feature type="domain" description="ComEC/Rec2-related protein" evidence="7">
    <location>
        <begin position="308"/>
        <end position="559"/>
    </location>
</feature>
<dbReference type="PANTHER" id="PTHR30619:SF7">
    <property type="entry name" value="BETA-LACTAMASE DOMAIN PROTEIN"/>
    <property type="match status" value="1"/>
</dbReference>
<reference evidence="8 9" key="1">
    <citation type="journal article" date="2017" name="BMC Genomics">
        <title>Comparative genomic and phylogenomic analyses of the Bifidobacteriaceae family.</title>
        <authorList>
            <person name="Lugli G.A."/>
            <person name="Milani C."/>
            <person name="Turroni F."/>
            <person name="Duranti S."/>
            <person name="Mancabelli L."/>
            <person name="Mangifesta M."/>
            <person name="Ferrario C."/>
            <person name="Modesto M."/>
            <person name="Mattarelli P."/>
            <person name="Jiri K."/>
            <person name="van Sinderen D."/>
            <person name="Ventura M."/>
        </authorList>
    </citation>
    <scope>NUCLEOTIDE SEQUENCE [LARGE SCALE GENOMIC DNA]</scope>
    <source>
        <strain evidence="8 9">DSM 24744</strain>
    </source>
</reference>
<feature type="transmembrane region" description="Helical" evidence="6">
    <location>
        <begin position="540"/>
        <end position="560"/>
    </location>
</feature>
<feature type="transmembrane region" description="Helical" evidence="6">
    <location>
        <begin position="417"/>
        <end position="437"/>
    </location>
</feature>
<evidence type="ECO:0000256" key="3">
    <source>
        <dbReference type="ARBA" id="ARBA00022692"/>
    </source>
</evidence>
<dbReference type="NCBIfam" id="TIGR00360">
    <property type="entry name" value="ComEC_N-term"/>
    <property type="match status" value="1"/>
</dbReference>
<feature type="transmembrane region" description="Helical" evidence="6">
    <location>
        <begin position="371"/>
        <end position="387"/>
    </location>
</feature>
<dbReference type="InterPro" id="IPR052159">
    <property type="entry name" value="Competence_DNA_uptake"/>
</dbReference>
<dbReference type="Pfam" id="PF03772">
    <property type="entry name" value="Competence"/>
    <property type="match status" value="1"/>
</dbReference>